<proteinExistence type="predicted"/>
<dbReference type="InterPro" id="IPR011761">
    <property type="entry name" value="ATP-grasp"/>
</dbReference>
<dbReference type="PROSITE" id="PS50975">
    <property type="entry name" value="ATP_GRASP"/>
    <property type="match status" value="1"/>
</dbReference>
<dbReference type="Pfam" id="PF21360">
    <property type="entry name" value="PylC-like_N"/>
    <property type="match status" value="1"/>
</dbReference>
<comment type="caution">
    <text evidence="1">The sequence shown here is derived from an EMBL/GenBank/DDBJ whole genome shotgun (WGS) entry which is preliminary data.</text>
</comment>
<dbReference type="InterPro" id="IPR013815">
    <property type="entry name" value="ATP_grasp_subdomain_1"/>
</dbReference>
<dbReference type="Gene3D" id="3.30.470.20">
    <property type="entry name" value="ATP-grasp fold, B domain"/>
    <property type="match status" value="1"/>
</dbReference>
<organism evidence="1">
    <name type="scientific">Campylobacter jejuni</name>
    <dbReference type="NCBI Taxonomy" id="197"/>
    <lineage>
        <taxon>Bacteria</taxon>
        <taxon>Pseudomonadati</taxon>
        <taxon>Campylobacterota</taxon>
        <taxon>Epsilonproteobacteria</taxon>
        <taxon>Campylobacterales</taxon>
        <taxon>Campylobacteraceae</taxon>
        <taxon>Campylobacter</taxon>
    </lineage>
</organism>
<dbReference type="AlphaFoldDB" id="A0A6F9MUV7"/>
<dbReference type="EMBL" id="AANOQJ010000006">
    <property type="protein sequence ID" value="EDP8036471.1"/>
    <property type="molecule type" value="Genomic_DNA"/>
</dbReference>
<accession>A0A6F9MUV7</accession>
<dbReference type="GO" id="GO:0005524">
    <property type="term" value="F:ATP binding"/>
    <property type="evidence" value="ECO:0007669"/>
    <property type="project" value="UniProtKB-UniRule"/>
</dbReference>
<dbReference type="InterPro" id="IPR005479">
    <property type="entry name" value="CPAse_ATP-bd"/>
</dbReference>
<dbReference type="SUPFAM" id="SSF56059">
    <property type="entry name" value="Glutathione synthetase ATP-binding domain-like"/>
    <property type="match status" value="1"/>
</dbReference>
<dbReference type="InterPro" id="IPR048764">
    <property type="entry name" value="PylC_N"/>
</dbReference>
<reference evidence="1" key="1">
    <citation type="submission" date="2020-01" db="EMBL/GenBank/DDBJ databases">
        <authorList>
            <consortium name="GenomeTrakr network: Whole genome sequencing for foodborne pathogen traceback"/>
        </authorList>
    </citation>
    <scope>NUCLEOTIDE SEQUENCE</scope>
    <source>
        <strain evidence="1">CFSAN096326</strain>
    </source>
</reference>
<sequence>MKKDNYKIFTEASGCLTSLYIINAIKEAGCLSCASDINSFNAAYSMADDFILMPSVNDKKLWDKTKELLLKHNVDIVIPTLDDSLLGWSIYKKDFEKLGINVIISPEETIDTFIDKWKTYLFFNKLSIPTPNTKLYKNLGVIKPRNGRGGSGVEFFSDNFKKDNKWSYVTQEKIIGQEYTIDCFFSKEGEPVYIIPRKRIDVKDGKSIKSVAYRHILIEEYIRKIAKEIHLVGPINFQAFEAKDNEVYFIEVNPRLGGGSALAFKASENWIALIIHHFIKNQNISPKEVNFDLKMARAYLDVFFE</sequence>
<evidence type="ECO:0000313" key="1">
    <source>
        <dbReference type="EMBL" id="EDP8036471.1"/>
    </source>
</evidence>
<name>A0A6F9MUV7_CAMJU</name>
<dbReference type="Gene3D" id="3.40.50.20">
    <property type="match status" value="1"/>
</dbReference>
<dbReference type="Pfam" id="PF15632">
    <property type="entry name" value="ATPgrasp_Ter"/>
    <property type="match status" value="1"/>
</dbReference>
<dbReference type="GO" id="GO:0046872">
    <property type="term" value="F:metal ion binding"/>
    <property type="evidence" value="ECO:0007669"/>
    <property type="project" value="InterPro"/>
</dbReference>
<gene>
    <name evidence="1" type="ORF">GRO02_05015</name>
</gene>
<dbReference type="Gene3D" id="3.30.1490.20">
    <property type="entry name" value="ATP-grasp fold, A domain"/>
    <property type="match status" value="1"/>
</dbReference>
<dbReference type="PROSITE" id="PS00867">
    <property type="entry name" value="CPSASE_2"/>
    <property type="match status" value="1"/>
</dbReference>
<protein>
    <submittedName>
        <fullName evidence="1">ATP-grasp domain-containing protein</fullName>
    </submittedName>
</protein>